<evidence type="ECO:0000313" key="1">
    <source>
        <dbReference type="EMBL" id="CAG4970179.1"/>
    </source>
</evidence>
<organism evidence="1 2">
    <name type="scientific">Parnassius apollo</name>
    <name type="common">Apollo butterfly</name>
    <name type="synonym">Papilio apollo</name>
    <dbReference type="NCBI Taxonomy" id="110799"/>
    <lineage>
        <taxon>Eukaryota</taxon>
        <taxon>Metazoa</taxon>
        <taxon>Ecdysozoa</taxon>
        <taxon>Arthropoda</taxon>
        <taxon>Hexapoda</taxon>
        <taxon>Insecta</taxon>
        <taxon>Pterygota</taxon>
        <taxon>Neoptera</taxon>
        <taxon>Endopterygota</taxon>
        <taxon>Lepidoptera</taxon>
        <taxon>Glossata</taxon>
        <taxon>Ditrysia</taxon>
        <taxon>Papilionoidea</taxon>
        <taxon>Papilionidae</taxon>
        <taxon>Parnassiinae</taxon>
        <taxon>Parnassini</taxon>
        <taxon>Parnassius</taxon>
        <taxon>Parnassius</taxon>
    </lineage>
</organism>
<reference evidence="1" key="1">
    <citation type="submission" date="2021-04" db="EMBL/GenBank/DDBJ databases">
        <authorList>
            <person name="Tunstrom K."/>
        </authorList>
    </citation>
    <scope>NUCLEOTIDE SEQUENCE</scope>
</reference>
<protein>
    <submittedName>
        <fullName evidence="1">(apollo) hypothetical protein</fullName>
    </submittedName>
</protein>
<gene>
    <name evidence="1" type="ORF">PAPOLLO_LOCUS8243</name>
</gene>
<sequence>MGAGGLDAGGVRVYSRTVRTHSPRPVASTGLVDSMPSGCVYTRALCAHTFTEAGGEHGAGGLDAGGVRVYTRALCAHTYRGQWRARGWWTRCRRGACILAHCAHTFTEAGGEYGAGGLDAGGKRVYSRTMRAHSPTPVASTGLVDSMTAGCVYKLAHYARTLTEVGGEHEAGGLDAGGVRVYTRALCAHIHRGRWRARGWWTR</sequence>
<dbReference type="AlphaFoldDB" id="A0A8S3WN32"/>
<dbReference type="EMBL" id="CAJQZP010000585">
    <property type="protein sequence ID" value="CAG4970179.1"/>
    <property type="molecule type" value="Genomic_DNA"/>
</dbReference>
<proteinExistence type="predicted"/>
<dbReference type="Proteomes" id="UP000691718">
    <property type="component" value="Unassembled WGS sequence"/>
</dbReference>
<name>A0A8S3WN32_PARAO</name>
<evidence type="ECO:0000313" key="2">
    <source>
        <dbReference type="Proteomes" id="UP000691718"/>
    </source>
</evidence>
<keyword evidence="2" id="KW-1185">Reference proteome</keyword>
<accession>A0A8S3WN32</accession>
<comment type="caution">
    <text evidence="1">The sequence shown here is derived from an EMBL/GenBank/DDBJ whole genome shotgun (WGS) entry which is preliminary data.</text>
</comment>